<keyword evidence="1" id="KW-0812">Transmembrane</keyword>
<accession>A0A914EFU3</accession>
<dbReference type="InterPro" id="IPR036259">
    <property type="entry name" value="MFS_trans_sf"/>
</dbReference>
<proteinExistence type="predicted"/>
<sequence length="184" mass="21088">MVLNRIAKFNGFKHVYFTQVDLQEIQIRFYHKYCGWSHIFQFSRFSAMSICKYGVIGAPSAMDAIRHALETGIVWIAYKLYSTELFPTVIRTIALTTFSSTSLLGFIISPQLVYLKRYWHPTPFFVAAISAVLSAILSGLILPETKFVALPDTIDEAIKREELPCEEDEDNQKFIDAKEKINYS</sequence>
<organism evidence="2 3">
    <name type="scientific">Acrobeloides nanus</name>
    <dbReference type="NCBI Taxonomy" id="290746"/>
    <lineage>
        <taxon>Eukaryota</taxon>
        <taxon>Metazoa</taxon>
        <taxon>Ecdysozoa</taxon>
        <taxon>Nematoda</taxon>
        <taxon>Chromadorea</taxon>
        <taxon>Rhabditida</taxon>
        <taxon>Tylenchina</taxon>
        <taxon>Cephalobomorpha</taxon>
        <taxon>Cephaloboidea</taxon>
        <taxon>Cephalobidae</taxon>
        <taxon>Acrobeloides</taxon>
    </lineage>
</organism>
<dbReference type="AlphaFoldDB" id="A0A914EFU3"/>
<reference evidence="3" key="1">
    <citation type="submission" date="2022-11" db="UniProtKB">
        <authorList>
            <consortium name="WormBaseParasite"/>
        </authorList>
    </citation>
    <scope>IDENTIFICATION</scope>
</reference>
<dbReference type="Proteomes" id="UP000887540">
    <property type="component" value="Unplaced"/>
</dbReference>
<feature type="transmembrane region" description="Helical" evidence="1">
    <location>
        <begin position="124"/>
        <end position="142"/>
    </location>
</feature>
<evidence type="ECO:0000313" key="3">
    <source>
        <dbReference type="WBParaSite" id="ACRNAN_scaffold7958.g7214.t1"/>
    </source>
</evidence>
<name>A0A914EFU3_9BILA</name>
<keyword evidence="2" id="KW-1185">Reference proteome</keyword>
<dbReference type="Gene3D" id="1.20.1250.20">
    <property type="entry name" value="MFS general substrate transporter like domains"/>
    <property type="match status" value="1"/>
</dbReference>
<dbReference type="SUPFAM" id="SSF103473">
    <property type="entry name" value="MFS general substrate transporter"/>
    <property type="match status" value="1"/>
</dbReference>
<feature type="transmembrane region" description="Helical" evidence="1">
    <location>
        <begin position="89"/>
        <end position="112"/>
    </location>
</feature>
<evidence type="ECO:0000313" key="2">
    <source>
        <dbReference type="Proteomes" id="UP000887540"/>
    </source>
</evidence>
<keyword evidence="1" id="KW-0472">Membrane</keyword>
<evidence type="ECO:0000256" key="1">
    <source>
        <dbReference type="SAM" id="Phobius"/>
    </source>
</evidence>
<protein>
    <submittedName>
        <fullName evidence="3">Uncharacterized protein</fullName>
    </submittedName>
</protein>
<dbReference type="WBParaSite" id="ACRNAN_scaffold7958.g7214.t1">
    <property type="protein sequence ID" value="ACRNAN_scaffold7958.g7214.t1"/>
    <property type="gene ID" value="ACRNAN_scaffold7958.g7214"/>
</dbReference>
<keyword evidence="1" id="KW-1133">Transmembrane helix</keyword>